<feature type="region of interest" description="Disordered" evidence="1">
    <location>
        <begin position="95"/>
        <end position="117"/>
    </location>
</feature>
<reference evidence="2 4" key="2">
    <citation type="journal article" date="2013" name="Nature">
        <title>Insights into bilaterian evolution from three spiralian genomes.</title>
        <authorList>
            <person name="Simakov O."/>
            <person name="Marletaz F."/>
            <person name="Cho S.J."/>
            <person name="Edsinger-Gonzales E."/>
            <person name="Havlak P."/>
            <person name="Hellsten U."/>
            <person name="Kuo D.H."/>
            <person name="Larsson T."/>
            <person name="Lv J."/>
            <person name="Arendt D."/>
            <person name="Savage R."/>
            <person name="Osoegawa K."/>
            <person name="de Jong P."/>
            <person name="Grimwood J."/>
            <person name="Chapman J.A."/>
            <person name="Shapiro H."/>
            <person name="Aerts A."/>
            <person name="Otillar R.P."/>
            <person name="Terry A.Y."/>
            <person name="Boore J.L."/>
            <person name="Grigoriev I.V."/>
            <person name="Lindberg D.R."/>
            <person name="Seaver E.C."/>
            <person name="Weisblat D.A."/>
            <person name="Putnam N.H."/>
            <person name="Rokhsar D.S."/>
        </authorList>
    </citation>
    <scope>NUCLEOTIDE SEQUENCE</scope>
    <source>
        <strain evidence="2 4">I ESC-2004</strain>
    </source>
</reference>
<sequence length="345" mass="38588">MQEHSSQVLRMSYTLTRAQYKTNSGSSPSPRLSMHPSSLTEMMETTMDIELDMAQIQKQINCILNMQRPLSSGSSTQRRPVLGISGARDNYSLKDHLFSGGAATPRAQPNRKGRRRRMHDVSEEFTLSYDASTVFGDVSKKLDDVANPALHDISIIAPRSPLMEQVSTNESHLQRIQFDAHDQPLHSTLNYPLHSTLAMSLDASNVSHGDETVIRVDTTLRDTHHPEETEYDVDATMSCSGITSALDLEASLGPNPSMMNWLKQRPDSHRFTTPKKQTGSAYDSMISNHPKGCFNIIKSTIKKKQKTVYNKKDLSKKMKRFQRTVVNSHQGSSYHGNSVAILAEL</sequence>
<gene>
    <name evidence="2" type="ORF">CAPTEDRAFT_224514</name>
</gene>
<dbReference type="Proteomes" id="UP000014760">
    <property type="component" value="Unassembled WGS sequence"/>
</dbReference>
<accession>R7TTE3</accession>
<protein>
    <submittedName>
        <fullName evidence="2 3">Uncharacterized protein</fullName>
    </submittedName>
</protein>
<reference evidence="4" key="1">
    <citation type="submission" date="2012-12" db="EMBL/GenBank/DDBJ databases">
        <authorList>
            <person name="Hellsten U."/>
            <person name="Grimwood J."/>
            <person name="Chapman J.A."/>
            <person name="Shapiro H."/>
            <person name="Aerts A."/>
            <person name="Otillar R.P."/>
            <person name="Terry A.Y."/>
            <person name="Boore J.L."/>
            <person name="Simakov O."/>
            <person name="Marletaz F."/>
            <person name="Cho S.-J."/>
            <person name="Edsinger-Gonzales E."/>
            <person name="Havlak P."/>
            <person name="Kuo D.-H."/>
            <person name="Larsson T."/>
            <person name="Lv J."/>
            <person name="Arendt D."/>
            <person name="Savage R."/>
            <person name="Osoegawa K."/>
            <person name="de Jong P."/>
            <person name="Lindberg D.R."/>
            <person name="Seaver E.C."/>
            <person name="Weisblat D.A."/>
            <person name="Putnam N.H."/>
            <person name="Grigoriev I.V."/>
            <person name="Rokhsar D.S."/>
        </authorList>
    </citation>
    <scope>NUCLEOTIDE SEQUENCE</scope>
    <source>
        <strain evidence="4">I ESC-2004</strain>
    </source>
</reference>
<keyword evidence="4" id="KW-1185">Reference proteome</keyword>
<dbReference type="EnsemblMetazoa" id="CapteT224514">
    <property type="protein sequence ID" value="CapteP224514"/>
    <property type="gene ID" value="CapteG224514"/>
</dbReference>
<dbReference type="EMBL" id="KB308724">
    <property type="protein sequence ID" value="ELT96867.1"/>
    <property type="molecule type" value="Genomic_DNA"/>
</dbReference>
<organism evidence="2">
    <name type="scientific">Capitella teleta</name>
    <name type="common">Polychaete worm</name>
    <dbReference type="NCBI Taxonomy" id="283909"/>
    <lineage>
        <taxon>Eukaryota</taxon>
        <taxon>Metazoa</taxon>
        <taxon>Spiralia</taxon>
        <taxon>Lophotrochozoa</taxon>
        <taxon>Annelida</taxon>
        <taxon>Polychaeta</taxon>
        <taxon>Sedentaria</taxon>
        <taxon>Scolecida</taxon>
        <taxon>Capitellidae</taxon>
        <taxon>Capitella</taxon>
    </lineage>
</organism>
<evidence type="ECO:0000256" key="1">
    <source>
        <dbReference type="SAM" id="MobiDB-lite"/>
    </source>
</evidence>
<proteinExistence type="predicted"/>
<dbReference type="AlphaFoldDB" id="R7TTE3"/>
<evidence type="ECO:0000313" key="3">
    <source>
        <dbReference type="EnsemblMetazoa" id="CapteP224514"/>
    </source>
</evidence>
<dbReference type="HOGENOM" id="CLU_804737_0_0_1"/>
<reference evidence="3" key="3">
    <citation type="submission" date="2015-06" db="UniProtKB">
        <authorList>
            <consortium name="EnsemblMetazoa"/>
        </authorList>
    </citation>
    <scope>IDENTIFICATION</scope>
</reference>
<name>R7TTE3_CAPTE</name>
<evidence type="ECO:0000313" key="4">
    <source>
        <dbReference type="Proteomes" id="UP000014760"/>
    </source>
</evidence>
<evidence type="ECO:0000313" key="2">
    <source>
        <dbReference type="EMBL" id="ELT96867.1"/>
    </source>
</evidence>
<dbReference type="EMBL" id="AMQN01000254">
    <property type="status" value="NOT_ANNOTATED_CDS"/>
    <property type="molecule type" value="Genomic_DNA"/>
</dbReference>